<feature type="binding site" evidence="10">
    <location>
        <position position="114"/>
    </location>
    <ligand>
        <name>Ca(2+)</name>
        <dbReference type="ChEBI" id="CHEBI:29108"/>
        <label>2</label>
    </ligand>
</feature>
<sequence>MGCDASVLLDSTSGMRSEKQAGPNKNSLRGFKVIDEIKLVLEKACPQTISYAVVLRGGPSWPVELGRKDSLTASFNGANRFIPTPNSSLDTLISNFATQGLDTGDLVALSGSHTMGVARCVSFKQRIYGDTLEVENDHYRRVTTFHRILRSLCPPSGRDNQITPLDFQTPGLFDNQYYRNVLESKGLLNSDNVLISQDVKGEISARVWAYATDEQFFFQSFVKSIIKMGNINVLTGEDGEIRRNCRFVN</sequence>
<proteinExistence type="inferred from homology"/>
<dbReference type="InterPro" id="IPR000823">
    <property type="entry name" value="Peroxidase_pln"/>
</dbReference>
<keyword evidence="4" id="KW-0349">Heme</keyword>
<evidence type="ECO:0000256" key="8">
    <source>
        <dbReference type="ARBA" id="ARBA00023157"/>
    </source>
</evidence>
<keyword evidence="7 10" id="KW-0408">Iron</keyword>
<evidence type="ECO:0000256" key="2">
    <source>
        <dbReference type="ARBA" id="ARBA00006873"/>
    </source>
</evidence>
<comment type="catalytic activity">
    <reaction evidence="1">
        <text>2 a phenolic donor + H2O2 = 2 a phenolic radical donor + 2 H2O</text>
        <dbReference type="Rhea" id="RHEA:56136"/>
        <dbReference type="ChEBI" id="CHEBI:15377"/>
        <dbReference type="ChEBI" id="CHEBI:16240"/>
        <dbReference type="ChEBI" id="CHEBI:139520"/>
        <dbReference type="ChEBI" id="CHEBI:139521"/>
        <dbReference type="EC" id="1.11.1.7"/>
    </reaction>
</comment>
<dbReference type="InterPro" id="IPR010255">
    <property type="entry name" value="Haem_peroxidase_sf"/>
</dbReference>
<dbReference type="GO" id="GO:0020037">
    <property type="term" value="F:heme binding"/>
    <property type="evidence" value="ECO:0007669"/>
    <property type="project" value="InterPro"/>
</dbReference>
<accession>A0AA41VS77</accession>
<evidence type="ECO:0000259" key="12">
    <source>
        <dbReference type="PROSITE" id="PS50873"/>
    </source>
</evidence>
<keyword evidence="3" id="KW-0575">Peroxidase</keyword>
<feature type="binding site" evidence="10">
    <location>
        <position position="166"/>
    </location>
    <ligand>
        <name>Ca(2+)</name>
        <dbReference type="ChEBI" id="CHEBI:29108"/>
        <label>2</label>
    </ligand>
</feature>
<name>A0AA41VS77_PAPNU</name>
<feature type="binding site" evidence="10">
    <location>
        <position position="169"/>
    </location>
    <ligand>
        <name>Ca(2+)</name>
        <dbReference type="ChEBI" id="CHEBI:29108"/>
        <label>2</label>
    </ligand>
</feature>
<evidence type="ECO:0000313" key="14">
    <source>
        <dbReference type="Proteomes" id="UP001177140"/>
    </source>
</evidence>
<dbReference type="CDD" id="cd00693">
    <property type="entry name" value="secretory_peroxidase"/>
    <property type="match status" value="1"/>
</dbReference>
<dbReference type="InterPro" id="IPR033905">
    <property type="entry name" value="Secretory_peroxidase"/>
</dbReference>
<feature type="binding site" evidence="10">
    <location>
        <position position="4"/>
    </location>
    <ligand>
        <name>Ca(2+)</name>
        <dbReference type="ChEBI" id="CHEBI:29108"/>
        <label>1</label>
    </ligand>
</feature>
<evidence type="ECO:0000256" key="9">
    <source>
        <dbReference type="PIRSR" id="PIRSR600823-2"/>
    </source>
</evidence>
<evidence type="ECO:0000256" key="5">
    <source>
        <dbReference type="ARBA" id="ARBA00022723"/>
    </source>
</evidence>
<feature type="binding site" evidence="10">
    <location>
        <position position="174"/>
    </location>
    <ligand>
        <name>Ca(2+)</name>
        <dbReference type="ChEBI" id="CHEBI:29108"/>
        <label>2</label>
    </ligand>
</feature>
<keyword evidence="6" id="KW-0560">Oxidoreductase</keyword>
<dbReference type="PROSITE" id="PS00435">
    <property type="entry name" value="PEROXIDASE_1"/>
    <property type="match status" value="1"/>
</dbReference>
<dbReference type="GO" id="GO:0042744">
    <property type="term" value="P:hydrogen peroxide catabolic process"/>
    <property type="evidence" value="ECO:0007669"/>
    <property type="project" value="InterPro"/>
</dbReference>
<gene>
    <name evidence="13" type="ORF">MKW94_021899</name>
</gene>
<dbReference type="GO" id="GO:0046872">
    <property type="term" value="F:metal ion binding"/>
    <property type="evidence" value="ECO:0007669"/>
    <property type="project" value="UniProtKB-KW"/>
</dbReference>
<dbReference type="PANTHER" id="PTHR31388">
    <property type="entry name" value="PEROXIDASE 72-RELATED"/>
    <property type="match status" value="1"/>
</dbReference>
<dbReference type="PRINTS" id="PR00458">
    <property type="entry name" value="PEROXIDASE"/>
</dbReference>
<evidence type="ECO:0000256" key="1">
    <source>
        <dbReference type="ARBA" id="ARBA00000189"/>
    </source>
</evidence>
<feature type="domain" description="Plant heme peroxidase family profile" evidence="12">
    <location>
        <begin position="1"/>
        <end position="249"/>
    </location>
</feature>
<feature type="binding site" description="axial binding residue" evidence="10">
    <location>
        <position position="113"/>
    </location>
    <ligand>
        <name>heme b</name>
        <dbReference type="ChEBI" id="CHEBI:60344"/>
    </ligand>
    <ligandPart>
        <name>Fe</name>
        <dbReference type="ChEBI" id="CHEBI:18248"/>
    </ligandPart>
</feature>
<dbReference type="GO" id="GO:0006979">
    <property type="term" value="P:response to oxidative stress"/>
    <property type="evidence" value="ECO:0007669"/>
    <property type="project" value="InterPro"/>
</dbReference>
<comment type="cofactor">
    <cofactor evidence="10">
        <name>Ca(2+)</name>
        <dbReference type="ChEBI" id="CHEBI:29108"/>
    </cofactor>
    <text evidence="10">Binds 2 calcium ions per subunit.</text>
</comment>
<dbReference type="AlphaFoldDB" id="A0AA41VS77"/>
<comment type="cofactor">
    <cofactor evidence="10">
        <name>heme b</name>
        <dbReference type="ChEBI" id="CHEBI:60344"/>
    </cofactor>
    <text evidence="10">Binds 1 heme b (iron(II)-protoporphyrin IX) group per subunit.</text>
</comment>
<dbReference type="Gene3D" id="1.10.420.10">
    <property type="entry name" value="Peroxidase, domain 2"/>
    <property type="match status" value="1"/>
</dbReference>
<keyword evidence="14" id="KW-1185">Reference proteome</keyword>
<dbReference type="FunFam" id="1.10.420.10:FF:000001">
    <property type="entry name" value="Peroxidase"/>
    <property type="match status" value="1"/>
</dbReference>
<protein>
    <recommendedName>
        <fullName evidence="12">Plant heme peroxidase family profile domain-containing protein</fullName>
    </recommendedName>
</protein>
<comment type="similarity">
    <text evidence="2">Belongs to the peroxidase family. Ascorbate peroxidase subfamily.</text>
</comment>
<keyword evidence="10" id="KW-0106">Calcium</keyword>
<evidence type="ECO:0000313" key="13">
    <source>
        <dbReference type="EMBL" id="MCL7046315.1"/>
    </source>
</evidence>
<dbReference type="PROSITE" id="PS50873">
    <property type="entry name" value="PEROXIDASE_4"/>
    <property type="match status" value="1"/>
</dbReference>
<feature type="disulfide bond" evidence="11">
    <location>
        <begin position="120"/>
        <end position="153"/>
    </location>
</feature>
<evidence type="ECO:0000256" key="11">
    <source>
        <dbReference type="PIRSR" id="PIRSR600823-5"/>
    </source>
</evidence>
<feature type="binding site" evidence="10">
    <location>
        <position position="6"/>
    </location>
    <ligand>
        <name>Ca(2+)</name>
        <dbReference type="ChEBI" id="CHEBI:29108"/>
        <label>1</label>
    </ligand>
</feature>
<dbReference type="Pfam" id="PF00141">
    <property type="entry name" value="peroxidase"/>
    <property type="match status" value="1"/>
</dbReference>
<feature type="binding site" evidence="10">
    <location>
        <position position="2"/>
    </location>
    <ligand>
        <name>Ca(2+)</name>
        <dbReference type="ChEBI" id="CHEBI:29108"/>
        <label>1</label>
    </ligand>
</feature>
<organism evidence="13 14">
    <name type="scientific">Papaver nudicaule</name>
    <name type="common">Iceland poppy</name>
    <dbReference type="NCBI Taxonomy" id="74823"/>
    <lineage>
        <taxon>Eukaryota</taxon>
        <taxon>Viridiplantae</taxon>
        <taxon>Streptophyta</taxon>
        <taxon>Embryophyta</taxon>
        <taxon>Tracheophyta</taxon>
        <taxon>Spermatophyta</taxon>
        <taxon>Magnoliopsida</taxon>
        <taxon>Ranunculales</taxon>
        <taxon>Papaveraceae</taxon>
        <taxon>Papaveroideae</taxon>
        <taxon>Papaver</taxon>
    </lineage>
</organism>
<dbReference type="Proteomes" id="UP001177140">
    <property type="component" value="Unassembled WGS sequence"/>
</dbReference>
<dbReference type="InterPro" id="IPR019793">
    <property type="entry name" value="Peroxidases_heam-ligand_BS"/>
</dbReference>
<evidence type="ECO:0000256" key="4">
    <source>
        <dbReference type="ARBA" id="ARBA00022617"/>
    </source>
</evidence>
<keyword evidence="8 11" id="KW-1015">Disulfide bond</keyword>
<keyword evidence="5 10" id="KW-0479">Metal-binding</keyword>
<dbReference type="PANTHER" id="PTHR31388:SF152">
    <property type="entry name" value="PEROXIDASE 20"/>
    <property type="match status" value="1"/>
</dbReference>
<dbReference type="GO" id="GO:0140825">
    <property type="term" value="F:lactoperoxidase activity"/>
    <property type="evidence" value="ECO:0007669"/>
    <property type="project" value="UniProtKB-EC"/>
</dbReference>
<dbReference type="PRINTS" id="PR00461">
    <property type="entry name" value="PLPEROXIDASE"/>
</dbReference>
<dbReference type="Gene3D" id="1.10.520.10">
    <property type="match status" value="1"/>
</dbReference>
<comment type="caution">
    <text evidence="13">The sequence shown here is derived from an EMBL/GenBank/DDBJ whole genome shotgun (WGS) entry which is preliminary data.</text>
</comment>
<feature type="binding site" evidence="9">
    <location>
        <position position="83"/>
    </location>
    <ligand>
        <name>substrate</name>
    </ligand>
</feature>
<dbReference type="SUPFAM" id="SSF48113">
    <property type="entry name" value="Heme-dependent peroxidases"/>
    <property type="match status" value="1"/>
</dbReference>
<dbReference type="EMBL" id="JAJJMA010279789">
    <property type="protein sequence ID" value="MCL7046315.1"/>
    <property type="molecule type" value="Genomic_DNA"/>
</dbReference>
<dbReference type="InterPro" id="IPR002016">
    <property type="entry name" value="Haem_peroxidase"/>
</dbReference>
<reference evidence="13" key="1">
    <citation type="submission" date="2022-03" db="EMBL/GenBank/DDBJ databases">
        <title>A functionally conserved STORR gene fusion in Papaver species that diverged 16.8 million years ago.</title>
        <authorList>
            <person name="Catania T."/>
        </authorList>
    </citation>
    <scope>NUCLEOTIDE SEQUENCE</scope>
    <source>
        <strain evidence="13">S-191538</strain>
    </source>
</reference>
<evidence type="ECO:0000256" key="10">
    <source>
        <dbReference type="PIRSR" id="PIRSR600823-3"/>
    </source>
</evidence>
<evidence type="ECO:0000256" key="6">
    <source>
        <dbReference type="ARBA" id="ARBA00023002"/>
    </source>
</evidence>
<evidence type="ECO:0000256" key="3">
    <source>
        <dbReference type="ARBA" id="ARBA00022559"/>
    </source>
</evidence>
<feature type="binding site" evidence="10">
    <location>
        <position position="18"/>
    </location>
    <ligand>
        <name>Ca(2+)</name>
        <dbReference type="ChEBI" id="CHEBI:29108"/>
        <label>1</label>
    </ligand>
</feature>
<evidence type="ECO:0000256" key="7">
    <source>
        <dbReference type="ARBA" id="ARBA00023004"/>
    </source>
</evidence>